<dbReference type="InterPro" id="IPR037914">
    <property type="entry name" value="SpoVT-AbrB_sf"/>
</dbReference>
<evidence type="ECO:0000313" key="4">
    <source>
        <dbReference type="Proteomes" id="UP001055057"/>
    </source>
</evidence>
<dbReference type="RefSeq" id="WP_238183896.1">
    <property type="nucleotide sequence ID" value="NZ_BPRB01000202.1"/>
</dbReference>
<dbReference type="Pfam" id="PF04014">
    <property type="entry name" value="MazE_antitoxin"/>
    <property type="match status" value="1"/>
</dbReference>
<gene>
    <name evidence="3" type="ORF">MPOCJGCO_3450</name>
</gene>
<dbReference type="EMBL" id="BPRB01000202">
    <property type="protein sequence ID" value="GJE61328.1"/>
    <property type="molecule type" value="Genomic_DNA"/>
</dbReference>
<keyword evidence="1" id="KW-0238">DNA-binding</keyword>
<organism evidence="3 4">
    <name type="scientific">Methylobacterium trifolii</name>
    <dbReference type="NCBI Taxonomy" id="1003092"/>
    <lineage>
        <taxon>Bacteria</taxon>
        <taxon>Pseudomonadati</taxon>
        <taxon>Pseudomonadota</taxon>
        <taxon>Alphaproteobacteria</taxon>
        <taxon>Hyphomicrobiales</taxon>
        <taxon>Methylobacteriaceae</taxon>
        <taxon>Methylobacterium</taxon>
    </lineage>
</organism>
<dbReference type="SUPFAM" id="SSF89447">
    <property type="entry name" value="AbrB/MazE/MraZ-like"/>
    <property type="match status" value="1"/>
</dbReference>
<name>A0ABQ4U4Q3_9HYPH</name>
<proteinExistence type="predicted"/>
<protein>
    <recommendedName>
        <fullName evidence="2">SpoVT-AbrB domain-containing protein</fullName>
    </recommendedName>
</protein>
<dbReference type="Gene3D" id="2.10.260.10">
    <property type="match status" value="1"/>
</dbReference>
<evidence type="ECO:0000313" key="3">
    <source>
        <dbReference type="EMBL" id="GJE61328.1"/>
    </source>
</evidence>
<dbReference type="InterPro" id="IPR007159">
    <property type="entry name" value="SpoVT-AbrB_dom"/>
</dbReference>
<sequence>MASQAVKIIDGGKLIIPAAFRRKLGIDTGDTVVVELNEDGLHVRSLSSAVRLAQEIVREFVPADVDLADELIAERRVEAERE</sequence>
<evidence type="ECO:0000256" key="1">
    <source>
        <dbReference type="PROSITE-ProRule" id="PRU01076"/>
    </source>
</evidence>
<dbReference type="SMART" id="SM00966">
    <property type="entry name" value="SpoVT_AbrB"/>
    <property type="match status" value="1"/>
</dbReference>
<dbReference type="NCBIfam" id="TIGR01439">
    <property type="entry name" value="lp_hng_hel_AbrB"/>
    <property type="match status" value="1"/>
</dbReference>
<dbReference type="PROSITE" id="PS51740">
    <property type="entry name" value="SPOVT_ABRB"/>
    <property type="match status" value="1"/>
</dbReference>
<accession>A0ABQ4U4Q3</accession>
<dbReference type="Proteomes" id="UP001055057">
    <property type="component" value="Unassembled WGS sequence"/>
</dbReference>
<reference evidence="3" key="1">
    <citation type="journal article" date="2021" name="Front. Microbiol.">
        <title>Comprehensive Comparative Genomics and Phenotyping of Methylobacterium Species.</title>
        <authorList>
            <person name="Alessa O."/>
            <person name="Ogura Y."/>
            <person name="Fujitani Y."/>
            <person name="Takami H."/>
            <person name="Hayashi T."/>
            <person name="Sahin N."/>
            <person name="Tani A."/>
        </authorList>
    </citation>
    <scope>NUCLEOTIDE SEQUENCE</scope>
    <source>
        <strain evidence="3">DSM 23632</strain>
    </source>
</reference>
<feature type="domain" description="SpoVT-AbrB" evidence="2">
    <location>
        <begin position="3"/>
        <end position="48"/>
    </location>
</feature>
<keyword evidence="4" id="KW-1185">Reference proteome</keyword>
<reference evidence="3" key="2">
    <citation type="submission" date="2021-08" db="EMBL/GenBank/DDBJ databases">
        <authorList>
            <person name="Tani A."/>
            <person name="Ola A."/>
            <person name="Ogura Y."/>
            <person name="Katsura K."/>
            <person name="Hayashi T."/>
        </authorList>
    </citation>
    <scope>NUCLEOTIDE SEQUENCE</scope>
    <source>
        <strain evidence="3">DSM 23632</strain>
    </source>
</reference>
<evidence type="ECO:0000259" key="2">
    <source>
        <dbReference type="PROSITE" id="PS51740"/>
    </source>
</evidence>
<comment type="caution">
    <text evidence="3">The sequence shown here is derived from an EMBL/GenBank/DDBJ whole genome shotgun (WGS) entry which is preliminary data.</text>
</comment>